<reference evidence="3" key="1">
    <citation type="submission" date="2017-02" db="UniProtKB">
        <authorList>
            <consortium name="WormBaseParasite"/>
        </authorList>
    </citation>
    <scope>IDENTIFICATION</scope>
</reference>
<proteinExistence type="predicted"/>
<dbReference type="WBParaSite" id="ASIM_0000942001-mRNA-1">
    <property type="protein sequence ID" value="ASIM_0000942001-mRNA-1"/>
    <property type="gene ID" value="ASIM_0000942001"/>
</dbReference>
<keyword evidence="2" id="KW-1185">Reference proteome</keyword>
<accession>A0A0M3JP27</accession>
<dbReference type="EMBL" id="UYRR01027025">
    <property type="protein sequence ID" value="VDK37254.1"/>
    <property type="molecule type" value="Genomic_DNA"/>
</dbReference>
<name>A0A0M3JP27_ANISI</name>
<evidence type="ECO:0000313" key="3">
    <source>
        <dbReference type="WBParaSite" id="ASIM_0000942001-mRNA-1"/>
    </source>
</evidence>
<organism evidence="3">
    <name type="scientific">Anisakis simplex</name>
    <name type="common">Herring worm</name>
    <dbReference type="NCBI Taxonomy" id="6269"/>
    <lineage>
        <taxon>Eukaryota</taxon>
        <taxon>Metazoa</taxon>
        <taxon>Ecdysozoa</taxon>
        <taxon>Nematoda</taxon>
        <taxon>Chromadorea</taxon>
        <taxon>Rhabditida</taxon>
        <taxon>Spirurina</taxon>
        <taxon>Ascaridomorpha</taxon>
        <taxon>Ascaridoidea</taxon>
        <taxon>Anisakidae</taxon>
        <taxon>Anisakis</taxon>
        <taxon>Anisakis simplex complex</taxon>
    </lineage>
</organism>
<evidence type="ECO:0000313" key="2">
    <source>
        <dbReference type="Proteomes" id="UP000267096"/>
    </source>
</evidence>
<sequence>MICTYELRKLYIYIGPAMFVKRIKLPLKYWKMLECFSNQPLNMISFVF</sequence>
<dbReference type="AlphaFoldDB" id="A0A0M3JP27"/>
<gene>
    <name evidence="1" type="ORF">ASIM_LOCUS9159</name>
</gene>
<dbReference type="Proteomes" id="UP000267096">
    <property type="component" value="Unassembled WGS sequence"/>
</dbReference>
<protein>
    <submittedName>
        <fullName evidence="1 3">Uncharacterized protein</fullName>
    </submittedName>
</protein>
<reference evidence="1 2" key="2">
    <citation type="submission" date="2018-11" db="EMBL/GenBank/DDBJ databases">
        <authorList>
            <consortium name="Pathogen Informatics"/>
        </authorList>
    </citation>
    <scope>NUCLEOTIDE SEQUENCE [LARGE SCALE GENOMIC DNA]</scope>
</reference>
<evidence type="ECO:0000313" key="1">
    <source>
        <dbReference type="EMBL" id="VDK37254.1"/>
    </source>
</evidence>